<dbReference type="EMBL" id="LROS01000077">
    <property type="protein sequence ID" value="OBR89905.1"/>
    <property type="molecule type" value="Genomic_DNA"/>
</dbReference>
<protein>
    <submittedName>
        <fullName evidence="3">Acyltransferase family protein</fullName>
    </submittedName>
</protein>
<feature type="transmembrane region" description="Helical" evidence="1">
    <location>
        <begin position="144"/>
        <end position="164"/>
    </location>
</feature>
<feature type="domain" description="Acyltransferase 3" evidence="2">
    <location>
        <begin position="11"/>
        <end position="345"/>
    </location>
</feature>
<name>A0A1A6AIK9_9CLOT</name>
<evidence type="ECO:0000256" key="1">
    <source>
        <dbReference type="SAM" id="Phobius"/>
    </source>
</evidence>
<keyword evidence="3" id="KW-0012">Acyltransferase</keyword>
<gene>
    <name evidence="3" type="ORF">CLRAG_38820</name>
</gene>
<dbReference type="PATRIC" id="fig|1353534.3.peg.3954"/>
<sequence>MYNNQKIRKRIDWIDIGKGIGIFYVMLSHKEMGILAGHITSLFMPLFFFLSGCTFSIKDNDTFKTFLRRKSKSLVVPYLAISTLLYGIYISKFIIKFLLQHSSIQLNNFITPFVGYLYSVPFLYDIKKAKILGINNPNLVISTFNPFWFILCLFVMEIIFYFIVSTSKNKKQIIIKMVACAFTGYLINTFIIIQLPWSIDKALSSIIFLGLGYLIKNMNISPEIDWKKVILIIIFTIINITFYKLNSFVNISTREYGNYFYFYIAAISGIGIYIIISQVIAKKINILKKFFVFIGQNTFTLLSFHLITYSIVDKIFSILKINLEKIQNTIFYGAIYAVLTIIILLPVITVINKKVPWIVGKKVSSS</sequence>
<keyword evidence="3" id="KW-0808">Transferase</keyword>
<proteinExistence type="predicted"/>
<feature type="transmembrane region" description="Helical" evidence="1">
    <location>
        <begin position="331"/>
        <end position="352"/>
    </location>
</feature>
<keyword evidence="1" id="KW-0472">Membrane</keyword>
<dbReference type="GO" id="GO:0016747">
    <property type="term" value="F:acyltransferase activity, transferring groups other than amino-acyl groups"/>
    <property type="evidence" value="ECO:0007669"/>
    <property type="project" value="InterPro"/>
</dbReference>
<feature type="transmembrane region" description="Helical" evidence="1">
    <location>
        <begin position="290"/>
        <end position="311"/>
    </location>
</feature>
<dbReference type="InterPro" id="IPR052734">
    <property type="entry name" value="Nod_factor_acetyltransferase"/>
</dbReference>
<reference evidence="3 4" key="1">
    <citation type="journal article" date="2012" name="Front. Microbiol.">
        <title>Draft Genome Sequence of the Virulent Strain 01-B526 of the Fish Pathogen Aeromonas salmonicida.</title>
        <authorList>
            <person name="Charette S.J."/>
            <person name="Brochu F."/>
            <person name="Boyle B."/>
            <person name="Filion G."/>
            <person name="Tanaka K.H."/>
            <person name="Derome N."/>
        </authorList>
    </citation>
    <scope>NUCLEOTIDE SEQUENCE [LARGE SCALE GENOMIC DNA]</scope>
    <source>
        <strain evidence="3 4">P11</strain>
    </source>
</reference>
<evidence type="ECO:0000313" key="3">
    <source>
        <dbReference type="EMBL" id="OBR89905.1"/>
    </source>
</evidence>
<dbReference type="Pfam" id="PF01757">
    <property type="entry name" value="Acyl_transf_3"/>
    <property type="match status" value="1"/>
</dbReference>
<dbReference type="RefSeq" id="WP_065079888.1">
    <property type="nucleotide sequence ID" value="NZ_LROS01000077.1"/>
</dbReference>
<comment type="caution">
    <text evidence="3">The sequence shown here is derived from an EMBL/GenBank/DDBJ whole genome shotgun (WGS) entry which is preliminary data.</text>
</comment>
<keyword evidence="1" id="KW-0812">Transmembrane</keyword>
<evidence type="ECO:0000259" key="2">
    <source>
        <dbReference type="Pfam" id="PF01757"/>
    </source>
</evidence>
<dbReference type="Proteomes" id="UP000093954">
    <property type="component" value="Unassembled WGS sequence"/>
</dbReference>
<keyword evidence="4" id="KW-1185">Reference proteome</keyword>
<feature type="transmembrane region" description="Helical" evidence="1">
    <location>
        <begin position="260"/>
        <end position="281"/>
    </location>
</feature>
<feature type="transmembrane region" description="Helical" evidence="1">
    <location>
        <begin position="173"/>
        <end position="193"/>
    </location>
</feature>
<dbReference type="PANTHER" id="PTHR37312">
    <property type="entry name" value="MEMBRANE-BOUND ACYLTRANSFERASE YKRP-RELATED"/>
    <property type="match status" value="1"/>
</dbReference>
<evidence type="ECO:0000313" key="4">
    <source>
        <dbReference type="Proteomes" id="UP000093954"/>
    </source>
</evidence>
<dbReference type="AlphaFoldDB" id="A0A1A6AIK9"/>
<dbReference type="PANTHER" id="PTHR37312:SF1">
    <property type="entry name" value="MEMBRANE-BOUND ACYLTRANSFERASE YKRP-RELATED"/>
    <property type="match status" value="1"/>
</dbReference>
<feature type="transmembrane region" description="Helical" evidence="1">
    <location>
        <begin position="77"/>
        <end position="99"/>
    </location>
</feature>
<keyword evidence="1" id="KW-1133">Transmembrane helix</keyword>
<feature type="transmembrane region" description="Helical" evidence="1">
    <location>
        <begin position="106"/>
        <end position="124"/>
    </location>
</feature>
<accession>A0A1A6AIK9</accession>
<dbReference type="InterPro" id="IPR002656">
    <property type="entry name" value="Acyl_transf_3_dom"/>
</dbReference>
<feature type="transmembrane region" description="Helical" evidence="1">
    <location>
        <begin position="34"/>
        <end position="57"/>
    </location>
</feature>
<feature type="transmembrane region" description="Helical" evidence="1">
    <location>
        <begin position="228"/>
        <end position="245"/>
    </location>
</feature>
<organism evidence="3 4">
    <name type="scientific">Clostridium ragsdalei P11</name>
    <dbReference type="NCBI Taxonomy" id="1353534"/>
    <lineage>
        <taxon>Bacteria</taxon>
        <taxon>Bacillati</taxon>
        <taxon>Bacillota</taxon>
        <taxon>Clostridia</taxon>
        <taxon>Eubacteriales</taxon>
        <taxon>Clostridiaceae</taxon>
        <taxon>Clostridium</taxon>
    </lineage>
</organism>